<dbReference type="Gene3D" id="3.30.9.10">
    <property type="entry name" value="D-Amino Acid Oxidase, subunit A, domain 2"/>
    <property type="match status" value="1"/>
</dbReference>
<keyword evidence="2" id="KW-0285">Flavoprotein</keyword>
<dbReference type="EMBL" id="JAINVV010000007">
    <property type="protein sequence ID" value="MBY8823750.1"/>
    <property type="molecule type" value="Genomic_DNA"/>
</dbReference>
<dbReference type="PANTHER" id="PTHR43004:SF19">
    <property type="entry name" value="BINDING MONOOXYGENASE, PUTATIVE (JCVI)-RELATED"/>
    <property type="match status" value="1"/>
</dbReference>
<feature type="domain" description="FAD-binding" evidence="4">
    <location>
        <begin position="5"/>
        <end position="366"/>
    </location>
</feature>
<gene>
    <name evidence="5" type="ORF">K7G82_15705</name>
</gene>
<evidence type="ECO:0000256" key="3">
    <source>
        <dbReference type="ARBA" id="ARBA00022827"/>
    </source>
</evidence>
<dbReference type="RefSeq" id="WP_222990860.1">
    <property type="nucleotide sequence ID" value="NZ_JAINVV010000007.1"/>
</dbReference>
<dbReference type="Pfam" id="PF01494">
    <property type="entry name" value="FAD_binding_3"/>
    <property type="match status" value="1"/>
</dbReference>
<evidence type="ECO:0000313" key="6">
    <source>
        <dbReference type="Proteomes" id="UP000706039"/>
    </source>
</evidence>
<dbReference type="Proteomes" id="UP000706039">
    <property type="component" value="Unassembled WGS sequence"/>
</dbReference>
<dbReference type="Gene3D" id="3.50.50.60">
    <property type="entry name" value="FAD/NAD(P)-binding domain"/>
    <property type="match status" value="1"/>
</dbReference>
<evidence type="ECO:0000313" key="5">
    <source>
        <dbReference type="EMBL" id="MBY8823750.1"/>
    </source>
</evidence>
<dbReference type="PANTHER" id="PTHR43004">
    <property type="entry name" value="TRK SYSTEM POTASSIUM UPTAKE PROTEIN"/>
    <property type="match status" value="1"/>
</dbReference>
<protein>
    <submittedName>
        <fullName evidence="5">FAD-dependent oxidoreductase</fullName>
    </submittedName>
</protein>
<evidence type="ECO:0000256" key="2">
    <source>
        <dbReference type="ARBA" id="ARBA00022630"/>
    </source>
</evidence>
<proteinExistence type="predicted"/>
<comment type="caution">
    <text evidence="5">The sequence shown here is derived from an EMBL/GenBank/DDBJ whole genome shotgun (WGS) entry which is preliminary data.</text>
</comment>
<dbReference type="InterPro" id="IPR050641">
    <property type="entry name" value="RIFMO-like"/>
</dbReference>
<dbReference type="InterPro" id="IPR002938">
    <property type="entry name" value="FAD-bd"/>
</dbReference>
<name>A0ABS7PQZ2_9SPHN</name>
<reference evidence="5 6" key="1">
    <citation type="submission" date="2021-08" db="EMBL/GenBank/DDBJ databases">
        <authorList>
            <person name="Tuo L."/>
        </authorList>
    </citation>
    <scope>NUCLEOTIDE SEQUENCE [LARGE SCALE GENOMIC DNA]</scope>
    <source>
        <strain evidence="5 6">JCM 31229</strain>
    </source>
</reference>
<dbReference type="PRINTS" id="PR00420">
    <property type="entry name" value="RNGMNOXGNASE"/>
</dbReference>
<dbReference type="InterPro" id="IPR036188">
    <property type="entry name" value="FAD/NAD-bd_sf"/>
</dbReference>
<dbReference type="SUPFAM" id="SSF51905">
    <property type="entry name" value="FAD/NAD(P)-binding domain"/>
    <property type="match status" value="1"/>
</dbReference>
<keyword evidence="3" id="KW-0274">FAD</keyword>
<dbReference type="NCBIfam" id="NF004780">
    <property type="entry name" value="PRK06126.1"/>
    <property type="match status" value="1"/>
</dbReference>
<evidence type="ECO:0000259" key="4">
    <source>
        <dbReference type="Pfam" id="PF01494"/>
    </source>
</evidence>
<evidence type="ECO:0000256" key="1">
    <source>
        <dbReference type="ARBA" id="ARBA00001974"/>
    </source>
</evidence>
<keyword evidence="6" id="KW-1185">Reference proteome</keyword>
<sequence length="545" mass="60094">MSARSVIISGAGPVGLVLALDLARRGISSTVLERREAGEPPSVKCNHVASRTMEAFRRLGIANDVRDAGLPADYPNDCVYRTTVTQGHEITRIPIPARAERWTDFDGPDTWWPTAEPPHRINQIYLEPIIFAHAEAHPLITIHNRTELVEAAQDEDGVTATARNLDSGETMTLAAPYLIGCDGGRSLVRNIIGAKLSGDPVVQRVQSTYIRAPKLLSMMQGRPGWMNLSLNPRRSGNTVAIDGKENWLIHCYLYEHEEDFDAIDRDAAIRTILGVGDDFEYEIISKEDWIGRRLVADKFRDRRIFICGDSAHLWVPYAGYGMNAGIADAMNLAWLLAGTLNGWGGAHLLDAYEAERLPITEQVSHFAMNHAISAMAHRREVPAEVEQDDDAGAEARAGMGKRVYDLNVQQYCCGGLNFGYFYPKSPLITYDGEQAPGYSMAGFQPSTVPGCRTPHFWRTNGRSAYDDFGADYTLMRFDPAVDVLPLQIAAAEAGVPLEIIDVAEDERTGVYRHALLLSRPDLHVAWRGDALPDDVDGLVGKIRGA</sequence>
<organism evidence="5 6">
    <name type="scientific">Sphingomonas colocasiae</name>
    <dbReference type="NCBI Taxonomy" id="1848973"/>
    <lineage>
        <taxon>Bacteria</taxon>
        <taxon>Pseudomonadati</taxon>
        <taxon>Pseudomonadota</taxon>
        <taxon>Alphaproteobacteria</taxon>
        <taxon>Sphingomonadales</taxon>
        <taxon>Sphingomonadaceae</taxon>
        <taxon>Sphingomonas</taxon>
    </lineage>
</organism>
<dbReference type="Gene3D" id="3.40.30.120">
    <property type="match status" value="1"/>
</dbReference>
<accession>A0ABS7PQZ2</accession>
<comment type="cofactor">
    <cofactor evidence="1">
        <name>FAD</name>
        <dbReference type="ChEBI" id="CHEBI:57692"/>
    </cofactor>
</comment>